<sequence length="90" mass="9827">IKSIDEPLHFETFISLTCQKCPDVVQALNLMSVINPNITHTMIDGAVFKKEAEDIMAVPAIFLNGEKIGNGRKTVTDILREISQSPDASG</sequence>
<dbReference type="Gene3D" id="3.40.30.80">
    <property type="match status" value="1"/>
</dbReference>
<dbReference type="SUPFAM" id="SSF52833">
    <property type="entry name" value="Thioredoxin-like"/>
    <property type="match status" value="1"/>
</dbReference>
<dbReference type="PROSITE" id="PS51354">
    <property type="entry name" value="GLUTAREDOXIN_2"/>
    <property type="match status" value="1"/>
</dbReference>
<accession>A0A317Z3T9</accession>
<dbReference type="InterPro" id="IPR012336">
    <property type="entry name" value="Thioredoxin-like_fold"/>
</dbReference>
<reference evidence="2 3" key="1">
    <citation type="journal article" date="2018" name="Vet. Microbiol.">
        <title>Clonal diversity and geographic distribution of methicillin-resistant Staphylococcus pseudintermedius from Australian animals: Discovery of novel sequence types.</title>
        <authorList>
            <person name="Worthing K.A."/>
            <person name="Abraham S."/>
            <person name="Coombs G.W."/>
            <person name="Pang S."/>
            <person name="Saputra S."/>
            <person name="Jordan D."/>
            <person name="Trott D.J."/>
            <person name="Norris J.M."/>
        </authorList>
    </citation>
    <scope>NUCLEOTIDE SEQUENCE [LARGE SCALE GENOMIC DNA]</scope>
    <source>
        <strain evidence="2 3">ST71 3</strain>
    </source>
</reference>
<feature type="non-terminal residue" evidence="2">
    <location>
        <position position="90"/>
    </location>
</feature>
<evidence type="ECO:0000313" key="2">
    <source>
        <dbReference type="EMBL" id="PWZ94749.1"/>
    </source>
</evidence>
<dbReference type="AlphaFoldDB" id="A0A317Z3T9"/>
<feature type="non-terminal residue" evidence="2">
    <location>
        <position position="1"/>
    </location>
</feature>
<dbReference type="InterPro" id="IPR036249">
    <property type="entry name" value="Thioredoxin-like_sf"/>
</dbReference>
<name>A0A317Z3T9_STAPS</name>
<proteinExistence type="predicted"/>
<dbReference type="Pfam" id="PF13192">
    <property type="entry name" value="Thioredoxin_3"/>
    <property type="match status" value="1"/>
</dbReference>
<protein>
    <submittedName>
        <fullName evidence="2">Alkyl hydroperoxide reductase subunit F</fullName>
    </submittedName>
</protein>
<dbReference type="EMBL" id="QEIV01001921">
    <property type="protein sequence ID" value="PWZ94749.1"/>
    <property type="molecule type" value="Genomic_DNA"/>
</dbReference>
<organism evidence="2 3">
    <name type="scientific">Staphylococcus pseudintermedius</name>
    <dbReference type="NCBI Taxonomy" id="283734"/>
    <lineage>
        <taxon>Bacteria</taxon>
        <taxon>Bacillati</taxon>
        <taxon>Bacillota</taxon>
        <taxon>Bacilli</taxon>
        <taxon>Bacillales</taxon>
        <taxon>Staphylococcaceae</taxon>
        <taxon>Staphylococcus</taxon>
        <taxon>Staphylococcus intermedius group</taxon>
    </lineage>
</organism>
<feature type="domain" description="Thioredoxin-like fold" evidence="1">
    <location>
        <begin position="14"/>
        <end position="82"/>
    </location>
</feature>
<dbReference type="CDD" id="cd03026">
    <property type="entry name" value="AhpF_NTD_C"/>
    <property type="match status" value="1"/>
</dbReference>
<evidence type="ECO:0000313" key="3">
    <source>
        <dbReference type="Proteomes" id="UP000246351"/>
    </source>
</evidence>
<evidence type="ECO:0000259" key="1">
    <source>
        <dbReference type="Pfam" id="PF13192"/>
    </source>
</evidence>
<comment type="caution">
    <text evidence="2">The sequence shown here is derived from an EMBL/GenBank/DDBJ whole genome shotgun (WGS) entry which is preliminary data.</text>
</comment>
<gene>
    <name evidence="2" type="ORF">DD924_16785</name>
</gene>
<dbReference type="InterPro" id="IPR044141">
    <property type="entry name" value="AhpF_NTD_C"/>
</dbReference>
<dbReference type="Proteomes" id="UP000246351">
    <property type="component" value="Unassembled WGS sequence"/>
</dbReference>